<name>A0A8T2P5D7_9TELE</name>
<dbReference type="InterPro" id="IPR048657">
    <property type="entry name" value="GREB1-like_cpSF2"/>
</dbReference>
<protein>
    <submittedName>
        <fullName evidence="4">Uncharacterized protein</fullName>
    </submittedName>
</protein>
<evidence type="ECO:0000259" key="2">
    <source>
        <dbReference type="Pfam" id="PF20691"/>
    </source>
</evidence>
<reference evidence="4" key="1">
    <citation type="thesis" date="2021" institute="BYU ScholarsArchive" country="Provo, UT, USA">
        <title>Applications of and Algorithms for Genome Assembly and Genomic Analyses with an Emphasis on Marine Teleosts.</title>
        <authorList>
            <person name="Pickett B.D."/>
        </authorList>
    </citation>
    <scope>NUCLEOTIDE SEQUENCE</scope>
    <source>
        <strain evidence="4">HI-2016</strain>
    </source>
</reference>
<feature type="compositionally biased region" description="Basic and acidic residues" evidence="1">
    <location>
        <begin position="209"/>
        <end position="224"/>
    </location>
</feature>
<dbReference type="AlphaFoldDB" id="A0A8T2P5D7"/>
<evidence type="ECO:0000313" key="5">
    <source>
        <dbReference type="Proteomes" id="UP000824540"/>
    </source>
</evidence>
<proteinExistence type="predicted"/>
<feature type="region of interest" description="Disordered" evidence="1">
    <location>
        <begin position="646"/>
        <end position="673"/>
    </location>
</feature>
<feature type="compositionally biased region" description="Pro residues" evidence="1">
    <location>
        <begin position="653"/>
        <end position="662"/>
    </location>
</feature>
<feature type="domain" description="TET-Associated Glycosyltransferase" evidence="2">
    <location>
        <begin position="528"/>
        <end position="643"/>
    </location>
</feature>
<dbReference type="InterPro" id="IPR049100">
    <property type="entry name" value="TAGT"/>
</dbReference>
<feature type="compositionally biased region" description="Low complexity" evidence="1">
    <location>
        <begin position="241"/>
        <end position="264"/>
    </location>
</feature>
<evidence type="ECO:0000256" key="1">
    <source>
        <dbReference type="SAM" id="MobiDB-lite"/>
    </source>
</evidence>
<dbReference type="Proteomes" id="UP000824540">
    <property type="component" value="Unassembled WGS sequence"/>
</dbReference>
<feature type="region of interest" description="Disordered" evidence="1">
    <location>
        <begin position="152"/>
        <end position="264"/>
    </location>
</feature>
<feature type="compositionally biased region" description="Low complexity" evidence="1">
    <location>
        <begin position="189"/>
        <end position="207"/>
    </location>
</feature>
<accession>A0A8T2P5D7</accession>
<keyword evidence="5" id="KW-1185">Reference proteome</keyword>
<dbReference type="PANTHER" id="PTHR15720:SF13">
    <property type="entry name" value="PROTEIN GREB1"/>
    <property type="match status" value="1"/>
</dbReference>
<gene>
    <name evidence="4" type="ORF">JZ751_010475</name>
</gene>
<dbReference type="Pfam" id="PF20691">
    <property type="entry name" value="TAGT"/>
    <property type="match status" value="1"/>
</dbReference>
<dbReference type="Pfam" id="PF20692">
    <property type="entry name" value="cpSF2-GREB1"/>
    <property type="match status" value="1"/>
</dbReference>
<dbReference type="OrthoDB" id="8824828at2759"/>
<sequence>MAVSGQAQLQKHTSAETLEVVRSLVGSARRCPAHHGHMVLLRVPFPPLASVAYQRLRQARESVGLQDLFEIVLGDPGSALSVGEPFISQLKAWLKIQDSDWVPRTYLELEALPCIYCDLRLISSSYLLRTALEQELGLAAYLVQAESRREQAAISDQSESDHEKLSSTDNEEEEVIADTVSGEPPILEQSSTPTPPSQASQPDSSVSNGDKHPQLSPPERRGSAEESSPPCEAPRNCSRASKPPSTSTSGSSSSSSPTSSSTSYSARMSCSWASSRLQPPVVFLPKAAYDLLGSADAGGLPRSTSLLPHSLVEWAASFRPPLSKIMTATEQSLYYRQWTLPCPQHMDSTNQSALGRPDSFHPRRLLLSGPPQVGKTGAYLQFLSILSRMLIRLMEVDVFDEEEINPSVQLDPAKYHLTDAAWPNTEVFRSMPFDYAVHDPKYEDISPVHSPNFTPTDKGSSRQRDDLYESSLHAFTFSHLLLGEEIQLYFIIPKSKEHHFSFSQPSGQLESMRLPLCSDQNPDSIKSPIFTPTTGRHEHGLFNLYHAMDGASHLHILVIKEYEMAVYKKYWPNHIMLVLPTIFNGAGIGAAHFLIKELSYHNLELERSRQVEQGSKPQDVWPFVVLAEDSCVMWNAVDTEAQRYSLSSSTPSCPHPPPPIPLPHLGKPQGLLL</sequence>
<comment type="caution">
    <text evidence="4">The sequence shown here is derived from an EMBL/GenBank/DDBJ whole genome shotgun (WGS) entry which is preliminary data.</text>
</comment>
<evidence type="ECO:0000259" key="3">
    <source>
        <dbReference type="Pfam" id="PF20692"/>
    </source>
</evidence>
<feature type="domain" description="GREB1-like circularly permuted SF2 helicase" evidence="3">
    <location>
        <begin position="1"/>
        <end position="401"/>
    </location>
</feature>
<dbReference type="PANTHER" id="PTHR15720">
    <property type="entry name" value="GREB1-RELATED"/>
    <property type="match status" value="1"/>
</dbReference>
<dbReference type="InterPro" id="IPR028422">
    <property type="entry name" value="GREB1"/>
</dbReference>
<evidence type="ECO:0000313" key="4">
    <source>
        <dbReference type="EMBL" id="KAG9344788.1"/>
    </source>
</evidence>
<dbReference type="EMBL" id="JAFBMS010000019">
    <property type="protein sequence ID" value="KAG9344788.1"/>
    <property type="molecule type" value="Genomic_DNA"/>
</dbReference>
<organism evidence="4 5">
    <name type="scientific">Albula glossodonta</name>
    <name type="common">roundjaw bonefish</name>
    <dbReference type="NCBI Taxonomy" id="121402"/>
    <lineage>
        <taxon>Eukaryota</taxon>
        <taxon>Metazoa</taxon>
        <taxon>Chordata</taxon>
        <taxon>Craniata</taxon>
        <taxon>Vertebrata</taxon>
        <taxon>Euteleostomi</taxon>
        <taxon>Actinopterygii</taxon>
        <taxon>Neopterygii</taxon>
        <taxon>Teleostei</taxon>
        <taxon>Albuliformes</taxon>
        <taxon>Albulidae</taxon>
        <taxon>Albula</taxon>
    </lineage>
</organism>